<proteinExistence type="inferred from homology"/>
<sequence length="895" mass="100358">MAVGGGSAGATVAARLSENPNHKVLLLEAGGDETVTSEVPAIAPYLQRSPLDWQYMTEPEDYACLSMKNRRLLRRETEAELLQSSVALCRDGRGRVVLLSAWGQLHSSFVMKRSPVFTWPRGKVLGSSSTINQIISCFHLASWEGSSTININQTISCFSLGLVVGRFLEASQPSTSTKSSLVFQRCTWPRGKVLGGSSTINQMMYVRGNLGDYEDWGKVGNYGWSAEVANYYFKKSEDQRNPYLARDTLHHGTGGGLTVHEPLWRTPVSNAIFQGFEELGYPMTDINGFNQTGPAVIQLTQRYGRRCSTAKAFLKPARFRQNLHVVHRALVIKVLIDEHNVAYGVRYEKFGQIRVSFAKKEIILSAGAINSPQLLMLSGVGPKEHLAEFGIHCRQDLMVGNNLLDHLFILAGPIFLLNKPTSLITSRVETIETVLKYAMKGTGPLTSSIGLEINAFIRTKYADPEMDPDNRPDIQFQLLASSPVSDGGTVIAKNVGYDDVVWNEYFKPIAFRDTWTSATALVTPRSRGVLRLRSKNPHDYPLLYPNYLTDPIDIARHVEGLKFILKLGRTNALLGFGSKLYDKPFPACKHYTMWSDKYLECFLRHAGSTNYHPVGTCKMGPFWDPEAVVDPELRQRPLGYSVWSAQGYGVRSPLPQPRSPSLWLFDGGRHPQSLTTKSQTQSLTTKSQTRFLSADDHHTTPAASQGCQRAQNPAFVPALRPSEARGLHPEVAVWLWDLDRASPRGGCLALGSGQGFTQRWPFGFGIWTGLHPEVALWLWDLAPRIETRRALLRTAFLYFRMFSLFNVHVIREFTVHFINFRMFSLFRVYGIKRLRVVDASIFPKIPRGNTNAPTIMVAERAADLIRVHWEGQDTAELIPTENDPLVHQTFLWKKK</sequence>
<dbReference type="Pfam" id="PF00732">
    <property type="entry name" value="GMC_oxred_N"/>
    <property type="match status" value="1"/>
</dbReference>
<dbReference type="OrthoDB" id="269227at2759"/>
<dbReference type="InterPro" id="IPR007867">
    <property type="entry name" value="GMC_OxRtase_C"/>
</dbReference>
<dbReference type="PROSITE" id="PS00623">
    <property type="entry name" value="GMC_OXRED_1"/>
    <property type="match status" value="1"/>
</dbReference>
<dbReference type="InterPro" id="IPR012132">
    <property type="entry name" value="GMC_OxRdtase"/>
</dbReference>
<dbReference type="InterPro" id="IPR036188">
    <property type="entry name" value="FAD/NAD-bd_sf"/>
</dbReference>
<dbReference type="InterPro" id="IPR000172">
    <property type="entry name" value="GMC_OxRdtase_N"/>
</dbReference>
<reference evidence="3" key="1">
    <citation type="submission" date="2020-11" db="EMBL/GenBank/DDBJ databases">
        <authorList>
            <person name="Tran Van P."/>
        </authorList>
    </citation>
    <scope>NUCLEOTIDE SEQUENCE</scope>
</reference>
<gene>
    <name evidence="3" type="ORF">CTOB1V02_LOCUS7091</name>
</gene>
<dbReference type="GO" id="GO:0016614">
    <property type="term" value="F:oxidoreductase activity, acting on CH-OH group of donors"/>
    <property type="evidence" value="ECO:0007669"/>
    <property type="project" value="InterPro"/>
</dbReference>
<keyword evidence="2" id="KW-0285">Flavoprotein</keyword>
<keyword evidence="2" id="KW-0274">FAD</keyword>
<name>A0A7R8WF57_9CRUS</name>
<dbReference type="PANTHER" id="PTHR11552:SF227">
    <property type="entry name" value="GLUCOSE DEHYDROGENASE [FAD, QUINONE]-LIKE PROTEIN"/>
    <property type="match status" value="1"/>
</dbReference>
<dbReference type="EMBL" id="OB661941">
    <property type="protein sequence ID" value="CAD7229218.1"/>
    <property type="molecule type" value="Genomic_DNA"/>
</dbReference>
<protein>
    <submittedName>
        <fullName evidence="3">Uncharacterized protein</fullName>
    </submittedName>
</protein>
<accession>A0A7R8WF57</accession>
<dbReference type="AlphaFoldDB" id="A0A7R8WF57"/>
<dbReference type="GO" id="GO:0050660">
    <property type="term" value="F:flavin adenine dinucleotide binding"/>
    <property type="evidence" value="ECO:0007669"/>
    <property type="project" value="InterPro"/>
</dbReference>
<evidence type="ECO:0000256" key="1">
    <source>
        <dbReference type="ARBA" id="ARBA00010790"/>
    </source>
</evidence>
<evidence type="ECO:0000256" key="2">
    <source>
        <dbReference type="RuleBase" id="RU003968"/>
    </source>
</evidence>
<dbReference type="PROSITE" id="PS00624">
    <property type="entry name" value="GMC_OXRED_2"/>
    <property type="match status" value="1"/>
</dbReference>
<comment type="similarity">
    <text evidence="1 2">Belongs to the GMC oxidoreductase family.</text>
</comment>
<dbReference type="SUPFAM" id="SSF51905">
    <property type="entry name" value="FAD/NAD(P)-binding domain"/>
    <property type="match status" value="2"/>
</dbReference>
<organism evidence="3">
    <name type="scientific">Cyprideis torosa</name>
    <dbReference type="NCBI Taxonomy" id="163714"/>
    <lineage>
        <taxon>Eukaryota</taxon>
        <taxon>Metazoa</taxon>
        <taxon>Ecdysozoa</taxon>
        <taxon>Arthropoda</taxon>
        <taxon>Crustacea</taxon>
        <taxon>Oligostraca</taxon>
        <taxon>Ostracoda</taxon>
        <taxon>Podocopa</taxon>
        <taxon>Podocopida</taxon>
        <taxon>Cytherocopina</taxon>
        <taxon>Cytheroidea</taxon>
        <taxon>Cytherideidae</taxon>
        <taxon>Cyprideis</taxon>
    </lineage>
</organism>
<dbReference type="Gene3D" id="3.30.560.10">
    <property type="entry name" value="Glucose Oxidase, domain 3"/>
    <property type="match status" value="2"/>
</dbReference>
<dbReference type="SUPFAM" id="SSF54373">
    <property type="entry name" value="FAD-linked reductases, C-terminal domain"/>
    <property type="match status" value="1"/>
</dbReference>
<dbReference type="Pfam" id="PF05199">
    <property type="entry name" value="GMC_oxred_C"/>
    <property type="match status" value="2"/>
</dbReference>
<evidence type="ECO:0000313" key="3">
    <source>
        <dbReference type="EMBL" id="CAD7229218.1"/>
    </source>
</evidence>
<dbReference type="Gene3D" id="3.50.50.60">
    <property type="entry name" value="FAD/NAD(P)-binding domain"/>
    <property type="match status" value="3"/>
</dbReference>
<dbReference type="PANTHER" id="PTHR11552">
    <property type="entry name" value="GLUCOSE-METHANOL-CHOLINE GMC OXIDOREDUCTASE"/>
    <property type="match status" value="1"/>
</dbReference>